<keyword evidence="7" id="KW-1185">Reference proteome</keyword>
<dbReference type="Gene3D" id="3.30.450.40">
    <property type="match status" value="1"/>
</dbReference>
<dbReference type="PANTHER" id="PTHR30136">
    <property type="entry name" value="HELIX-TURN-HELIX TRANSCRIPTIONAL REGULATOR, ICLR FAMILY"/>
    <property type="match status" value="1"/>
</dbReference>
<feature type="domain" description="HTH iclR-type" evidence="4">
    <location>
        <begin position="2"/>
        <end position="61"/>
    </location>
</feature>
<evidence type="ECO:0000256" key="1">
    <source>
        <dbReference type="ARBA" id="ARBA00023015"/>
    </source>
</evidence>
<dbReference type="Pfam" id="PF09339">
    <property type="entry name" value="HTH_IclR"/>
    <property type="match status" value="1"/>
</dbReference>
<proteinExistence type="predicted"/>
<dbReference type="RefSeq" id="WP_344738798.1">
    <property type="nucleotide sequence ID" value="NZ_BAAAYU010000005.1"/>
</dbReference>
<organism evidence="6 7">
    <name type="scientific">Microbacterium awajiense</name>
    <dbReference type="NCBI Taxonomy" id="415214"/>
    <lineage>
        <taxon>Bacteria</taxon>
        <taxon>Bacillati</taxon>
        <taxon>Actinomycetota</taxon>
        <taxon>Actinomycetes</taxon>
        <taxon>Micrococcales</taxon>
        <taxon>Microbacteriaceae</taxon>
        <taxon>Microbacterium</taxon>
    </lineage>
</organism>
<dbReference type="EMBL" id="BAAAYU010000005">
    <property type="protein sequence ID" value="GAA3639383.1"/>
    <property type="molecule type" value="Genomic_DNA"/>
</dbReference>
<evidence type="ECO:0000313" key="6">
    <source>
        <dbReference type="EMBL" id="GAA3639383.1"/>
    </source>
</evidence>
<dbReference type="InterPro" id="IPR036390">
    <property type="entry name" value="WH_DNA-bd_sf"/>
</dbReference>
<feature type="domain" description="IclR-ED" evidence="5">
    <location>
        <begin position="62"/>
        <end position="245"/>
    </location>
</feature>
<dbReference type="SUPFAM" id="SSF55781">
    <property type="entry name" value="GAF domain-like"/>
    <property type="match status" value="1"/>
</dbReference>
<dbReference type="Pfam" id="PF01614">
    <property type="entry name" value="IclR_C"/>
    <property type="match status" value="1"/>
</dbReference>
<dbReference type="Proteomes" id="UP001501697">
    <property type="component" value="Unassembled WGS sequence"/>
</dbReference>
<protein>
    <submittedName>
        <fullName evidence="6">IclR family transcriptional regulator</fullName>
    </submittedName>
</protein>
<dbReference type="InterPro" id="IPR014757">
    <property type="entry name" value="Tscrpt_reg_IclR_C"/>
</dbReference>
<gene>
    <name evidence="6" type="ORF">GCM10022200_23580</name>
</gene>
<dbReference type="InterPro" id="IPR050707">
    <property type="entry name" value="HTH_MetabolicPath_Reg"/>
</dbReference>
<dbReference type="InterPro" id="IPR029016">
    <property type="entry name" value="GAF-like_dom_sf"/>
</dbReference>
<evidence type="ECO:0000256" key="3">
    <source>
        <dbReference type="ARBA" id="ARBA00023163"/>
    </source>
</evidence>
<evidence type="ECO:0000259" key="5">
    <source>
        <dbReference type="PROSITE" id="PS51078"/>
    </source>
</evidence>
<dbReference type="Gene3D" id="1.10.10.10">
    <property type="entry name" value="Winged helix-like DNA-binding domain superfamily/Winged helix DNA-binding domain"/>
    <property type="match status" value="1"/>
</dbReference>
<dbReference type="PROSITE" id="PS51077">
    <property type="entry name" value="HTH_ICLR"/>
    <property type="match status" value="1"/>
</dbReference>
<accession>A0ABP7AT03</accession>
<evidence type="ECO:0000256" key="2">
    <source>
        <dbReference type="ARBA" id="ARBA00023125"/>
    </source>
</evidence>
<keyword evidence="2" id="KW-0238">DNA-binding</keyword>
<evidence type="ECO:0000313" key="7">
    <source>
        <dbReference type="Proteomes" id="UP001501697"/>
    </source>
</evidence>
<name>A0ABP7AT03_9MICO</name>
<dbReference type="PANTHER" id="PTHR30136:SF24">
    <property type="entry name" value="HTH-TYPE TRANSCRIPTIONAL REPRESSOR ALLR"/>
    <property type="match status" value="1"/>
</dbReference>
<comment type="caution">
    <text evidence="6">The sequence shown here is derived from an EMBL/GenBank/DDBJ whole genome shotgun (WGS) entry which is preliminary data.</text>
</comment>
<keyword evidence="1" id="KW-0805">Transcription regulation</keyword>
<dbReference type="InterPro" id="IPR036388">
    <property type="entry name" value="WH-like_DNA-bd_sf"/>
</dbReference>
<keyword evidence="3" id="KW-0804">Transcription</keyword>
<dbReference type="InterPro" id="IPR005471">
    <property type="entry name" value="Tscrpt_reg_IclR_N"/>
</dbReference>
<reference evidence="7" key="1">
    <citation type="journal article" date="2019" name="Int. J. Syst. Evol. Microbiol.">
        <title>The Global Catalogue of Microorganisms (GCM) 10K type strain sequencing project: providing services to taxonomists for standard genome sequencing and annotation.</title>
        <authorList>
            <consortium name="The Broad Institute Genomics Platform"/>
            <consortium name="The Broad Institute Genome Sequencing Center for Infectious Disease"/>
            <person name="Wu L."/>
            <person name="Ma J."/>
        </authorList>
    </citation>
    <scope>NUCLEOTIDE SEQUENCE [LARGE SCALE GENOMIC DNA]</scope>
    <source>
        <strain evidence="7">JCM 16544</strain>
    </source>
</reference>
<evidence type="ECO:0000259" key="4">
    <source>
        <dbReference type="PROSITE" id="PS51077"/>
    </source>
</evidence>
<dbReference type="SUPFAM" id="SSF46785">
    <property type="entry name" value="Winged helix' DNA-binding domain"/>
    <property type="match status" value="1"/>
</dbReference>
<sequence>MSTSLERALDILQSLSVRPDGPRQLSEMLDVHRSTVVRLLHSMESRGFVRRLPDGRWGIGFDLVEIGQRALDGIDLRDAARPHIQSLADELGHTVHVAELVGSDIVYVDKIEGLGSVKMRSRVGAKANAHAAGVAKAALAYAPAAVQDTAIVACDFERFTASTITDADGLRADFARIRARGWAIDDAEGEDYINCIAFPLFGLRDEVRGAVSVTAVRSIAPVSVLERHASRIRRAADAISAELGRPTPAAAAGAVTDAQLREPLIDS</sequence>
<dbReference type="PROSITE" id="PS51078">
    <property type="entry name" value="ICLR_ED"/>
    <property type="match status" value="1"/>
</dbReference>
<dbReference type="SMART" id="SM00346">
    <property type="entry name" value="HTH_ICLR"/>
    <property type="match status" value="1"/>
</dbReference>